<dbReference type="InterPro" id="IPR002071">
    <property type="entry name" value="Thermonucl_AS"/>
</dbReference>
<evidence type="ECO:0000256" key="1">
    <source>
        <dbReference type="ARBA" id="ARBA00022722"/>
    </source>
</evidence>
<evidence type="ECO:0000313" key="5">
    <source>
        <dbReference type="EMBL" id="POY34707.1"/>
    </source>
</evidence>
<dbReference type="Pfam" id="PF00565">
    <property type="entry name" value="SNase"/>
    <property type="match status" value="1"/>
</dbReference>
<dbReference type="SUPFAM" id="SSF50199">
    <property type="entry name" value="Staphylococcal nuclease"/>
    <property type="match status" value="1"/>
</dbReference>
<dbReference type="PANTHER" id="PTHR12302:SF3">
    <property type="entry name" value="SERINE_THREONINE-PROTEIN KINASE 31"/>
    <property type="match status" value="1"/>
</dbReference>
<evidence type="ECO:0000313" key="6">
    <source>
        <dbReference type="Proteomes" id="UP000236893"/>
    </source>
</evidence>
<dbReference type="PANTHER" id="PTHR12302">
    <property type="entry name" value="EBNA2 BINDING PROTEIN P100"/>
    <property type="match status" value="1"/>
</dbReference>
<protein>
    <submittedName>
        <fullName evidence="5">Nuclease</fullName>
    </submittedName>
</protein>
<keyword evidence="2" id="KW-0255">Endonuclease</keyword>
<dbReference type="InterPro" id="IPR035437">
    <property type="entry name" value="SNase_OB-fold_sf"/>
</dbReference>
<dbReference type="GO" id="GO:0005737">
    <property type="term" value="C:cytoplasm"/>
    <property type="evidence" value="ECO:0007669"/>
    <property type="project" value="TreeGrafter"/>
</dbReference>
<organism evidence="5 6">
    <name type="scientific">Solitalea longa</name>
    <dbReference type="NCBI Taxonomy" id="2079460"/>
    <lineage>
        <taxon>Bacteria</taxon>
        <taxon>Pseudomonadati</taxon>
        <taxon>Bacteroidota</taxon>
        <taxon>Sphingobacteriia</taxon>
        <taxon>Sphingobacteriales</taxon>
        <taxon>Sphingobacteriaceae</taxon>
        <taxon>Solitalea</taxon>
    </lineage>
</organism>
<dbReference type="GO" id="GO:0003676">
    <property type="term" value="F:nucleic acid binding"/>
    <property type="evidence" value="ECO:0007669"/>
    <property type="project" value="InterPro"/>
</dbReference>
<reference evidence="5 6" key="1">
    <citation type="submission" date="2018-01" db="EMBL/GenBank/DDBJ databases">
        <authorList>
            <person name="Gaut B.S."/>
            <person name="Morton B.R."/>
            <person name="Clegg M.T."/>
            <person name="Duvall M.R."/>
        </authorList>
    </citation>
    <scope>NUCLEOTIDE SEQUENCE [LARGE SCALE GENOMIC DNA]</scope>
    <source>
        <strain evidence="5 6">HR-AV</strain>
    </source>
</reference>
<dbReference type="Proteomes" id="UP000236893">
    <property type="component" value="Unassembled WGS sequence"/>
</dbReference>
<comment type="caution">
    <text evidence="5">The sequence shown here is derived from an EMBL/GenBank/DDBJ whole genome shotgun (WGS) entry which is preliminary data.</text>
</comment>
<dbReference type="RefSeq" id="WP_103790731.1">
    <property type="nucleotide sequence ID" value="NZ_PQVF01000020.1"/>
</dbReference>
<dbReference type="AlphaFoldDB" id="A0A2S4ZXI7"/>
<keyword evidence="6" id="KW-1185">Reference proteome</keyword>
<proteinExistence type="predicted"/>
<dbReference type="GO" id="GO:0016787">
    <property type="term" value="F:hydrolase activity"/>
    <property type="evidence" value="ECO:0007669"/>
    <property type="project" value="UniProtKB-KW"/>
</dbReference>
<evidence type="ECO:0000256" key="2">
    <source>
        <dbReference type="ARBA" id="ARBA00022759"/>
    </source>
</evidence>
<feature type="domain" description="TNase-like" evidence="4">
    <location>
        <begin position="17"/>
        <end position="139"/>
    </location>
</feature>
<dbReference type="SMART" id="SM00318">
    <property type="entry name" value="SNc"/>
    <property type="match status" value="1"/>
</dbReference>
<sequence>MTLILTFLLFINSHLISTVEGKVISIADGYTITILTEDNQQIKIRLHGIDCPEKKQPFGMAAKQFTSNLVFGKTIKVKITDIDRYGRSVGIVYFNDSEILNEKILAAGLAWHYTKYDQNPAWDELEKTTRNKKAGLWIDPNAVAPWCKLPHFLGHSKVEFQFINSSNKSIGVLKFKD</sequence>
<dbReference type="OrthoDB" id="9805504at2"/>
<dbReference type="InterPro" id="IPR016071">
    <property type="entry name" value="Staphylococal_nuclease_OB-fold"/>
</dbReference>
<evidence type="ECO:0000256" key="3">
    <source>
        <dbReference type="ARBA" id="ARBA00022801"/>
    </source>
</evidence>
<accession>A0A2S4ZXI7</accession>
<dbReference type="GO" id="GO:0004519">
    <property type="term" value="F:endonuclease activity"/>
    <property type="evidence" value="ECO:0007669"/>
    <property type="project" value="UniProtKB-KW"/>
</dbReference>
<dbReference type="EMBL" id="PQVF01000020">
    <property type="protein sequence ID" value="POY34707.1"/>
    <property type="molecule type" value="Genomic_DNA"/>
</dbReference>
<keyword evidence="1" id="KW-0540">Nuclease</keyword>
<evidence type="ECO:0000259" key="4">
    <source>
        <dbReference type="PROSITE" id="PS50830"/>
    </source>
</evidence>
<name>A0A2S4ZXI7_9SPHI</name>
<dbReference type="PROSITE" id="PS01284">
    <property type="entry name" value="TNASE_2"/>
    <property type="match status" value="1"/>
</dbReference>
<keyword evidence="3" id="KW-0378">Hydrolase</keyword>
<dbReference type="PROSITE" id="PS50830">
    <property type="entry name" value="TNASE_3"/>
    <property type="match status" value="1"/>
</dbReference>
<dbReference type="Gene3D" id="2.40.50.90">
    <property type="match status" value="1"/>
</dbReference>
<gene>
    <name evidence="5" type="ORF">C3K47_18920</name>
</gene>